<dbReference type="PANTHER" id="PTHR32179:SF4">
    <property type="entry name" value="PYROPHOSPHORYLASE MODD-RELATED"/>
    <property type="match status" value="1"/>
</dbReference>
<keyword evidence="4 6" id="KW-0808">Transferase</keyword>
<feature type="domain" description="Quinolinate phosphoribosyl transferase N-terminal" evidence="8">
    <location>
        <begin position="21"/>
        <end position="104"/>
    </location>
</feature>
<dbReference type="OrthoDB" id="9782546at2"/>
<gene>
    <name evidence="9" type="primary">modD</name>
    <name evidence="9" type="ORF">DMP07_03155</name>
</gene>
<comment type="catalytic activity">
    <reaction evidence="5">
        <text>nicotinate beta-D-ribonucleotide + CO2 + diphosphate = quinolinate + 5-phospho-alpha-D-ribose 1-diphosphate + 2 H(+)</text>
        <dbReference type="Rhea" id="RHEA:12733"/>
        <dbReference type="ChEBI" id="CHEBI:15378"/>
        <dbReference type="ChEBI" id="CHEBI:16526"/>
        <dbReference type="ChEBI" id="CHEBI:29959"/>
        <dbReference type="ChEBI" id="CHEBI:33019"/>
        <dbReference type="ChEBI" id="CHEBI:57502"/>
        <dbReference type="ChEBI" id="CHEBI:58017"/>
        <dbReference type="EC" id="2.4.2.19"/>
    </reaction>
</comment>
<keyword evidence="10" id="KW-1185">Reference proteome</keyword>
<feature type="domain" description="Quinolinate phosphoribosyl transferase C-terminal" evidence="7">
    <location>
        <begin position="106"/>
        <end position="293"/>
    </location>
</feature>
<dbReference type="SUPFAM" id="SSF51690">
    <property type="entry name" value="Nicotinate/Quinolinate PRTase C-terminal domain-like"/>
    <property type="match status" value="1"/>
</dbReference>
<evidence type="ECO:0000313" key="10">
    <source>
        <dbReference type="Proteomes" id="UP000267368"/>
    </source>
</evidence>
<dbReference type="Pfam" id="PF01729">
    <property type="entry name" value="QRPTase_C"/>
    <property type="match status" value="1"/>
</dbReference>
<keyword evidence="3 6" id="KW-0328">Glycosyltransferase</keyword>
<dbReference type="AlphaFoldDB" id="A0A3N0AFT8"/>
<comment type="similarity">
    <text evidence="1 6">Belongs to the NadC/ModD family.</text>
</comment>
<evidence type="ECO:0000313" key="9">
    <source>
        <dbReference type="EMBL" id="RNL20601.1"/>
    </source>
</evidence>
<dbReference type="SUPFAM" id="SSF54675">
    <property type="entry name" value="Nicotinate/Quinolinate PRTase N-terminal domain-like"/>
    <property type="match status" value="1"/>
</dbReference>
<dbReference type="PANTHER" id="PTHR32179">
    <property type="entry name" value="NICOTINATE-NUCLEOTIDE PYROPHOSPHORYLASE [CARBOXYLATING]"/>
    <property type="match status" value="1"/>
</dbReference>
<proteinExistence type="inferred from homology"/>
<evidence type="ECO:0000256" key="5">
    <source>
        <dbReference type="ARBA" id="ARBA00047445"/>
    </source>
</evidence>
<evidence type="ECO:0000256" key="6">
    <source>
        <dbReference type="PIRNR" id="PIRNR006250"/>
    </source>
</evidence>
<dbReference type="GO" id="GO:0009435">
    <property type="term" value="P:NAD+ biosynthetic process"/>
    <property type="evidence" value="ECO:0007669"/>
    <property type="project" value="InterPro"/>
</dbReference>
<dbReference type="InterPro" id="IPR027277">
    <property type="entry name" value="NadC/ModD"/>
</dbReference>
<dbReference type="RefSeq" id="WP_123197702.1">
    <property type="nucleotide sequence ID" value="NZ_QICB01000002.1"/>
</dbReference>
<evidence type="ECO:0000256" key="4">
    <source>
        <dbReference type="ARBA" id="ARBA00022679"/>
    </source>
</evidence>
<organism evidence="9 10">
    <name type="scientific">Slackia faecicanis</name>
    <dbReference type="NCBI Taxonomy" id="255723"/>
    <lineage>
        <taxon>Bacteria</taxon>
        <taxon>Bacillati</taxon>
        <taxon>Actinomycetota</taxon>
        <taxon>Coriobacteriia</taxon>
        <taxon>Eggerthellales</taxon>
        <taxon>Eggerthellaceae</taxon>
        <taxon>Slackia</taxon>
    </lineage>
</organism>
<evidence type="ECO:0000259" key="8">
    <source>
        <dbReference type="Pfam" id="PF02749"/>
    </source>
</evidence>
<dbReference type="GO" id="GO:0034213">
    <property type="term" value="P:quinolinate catabolic process"/>
    <property type="evidence" value="ECO:0007669"/>
    <property type="project" value="TreeGrafter"/>
</dbReference>
<name>A0A3N0AFT8_9ACTN</name>
<dbReference type="Proteomes" id="UP000267368">
    <property type="component" value="Unassembled WGS sequence"/>
</dbReference>
<dbReference type="Gene3D" id="3.20.20.70">
    <property type="entry name" value="Aldolase class I"/>
    <property type="match status" value="1"/>
</dbReference>
<accession>A0A3N0AFT8</accession>
<dbReference type="InterPro" id="IPR037128">
    <property type="entry name" value="Quinolinate_PRibosylTase_N_sf"/>
</dbReference>
<dbReference type="NCBIfam" id="TIGR01334">
    <property type="entry name" value="modD"/>
    <property type="match status" value="1"/>
</dbReference>
<evidence type="ECO:0000256" key="1">
    <source>
        <dbReference type="ARBA" id="ARBA00009400"/>
    </source>
</evidence>
<evidence type="ECO:0000259" key="7">
    <source>
        <dbReference type="Pfam" id="PF01729"/>
    </source>
</evidence>
<dbReference type="GO" id="GO:0004514">
    <property type="term" value="F:nicotinate-nucleotide diphosphorylase (carboxylating) activity"/>
    <property type="evidence" value="ECO:0007669"/>
    <property type="project" value="UniProtKB-EC"/>
</dbReference>
<dbReference type="GO" id="GO:0005737">
    <property type="term" value="C:cytoplasm"/>
    <property type="evidence" value="ECO:0007669"/>
    <property type="project" value="TreeGrafter"/>
</dbReference>
<dbReference type="InterPro" id="IPR013785">
    <property type="entry name" value="Aldolase_TIM"/>
</dbReference>
<dbReference type="InterPro" id="IPR036068">
    <property type="entry name" value="Nicotinate_pribotase-like_C"/>
</dbReference>
<dbReference type="EMBL" id="QICB01000002">
    <property type="protein sequence ID" value="RNL20601.1"/>
    <property type="molecule type" value="Genomic_DNA"/>
</dbReference>
<reference evidence="10" key="1">
    <citation type="submission" date="2018-05" db="EMBL/GenBank/DDBJ databases">
        <title>Genome Sequencing of selected type strains of the family Eggerthellaceae.</title>
        <authorList>
            <person name="Danylec N."/>
            <person name="Stoll D.A."/>
            <person name="Doetsch A."/>
            <person name="Huch M."/>
        </authorList>
    </citation>
    <scope>NUCLEOTIDE SEQUENCE [LARGE SCALE GENOMIC DNA]</scope>
    <source>
        <strain evidence="10">DSM 17537</strain>
    </source>
</reference>
<sequence length="298" mass="32152">MVTVSDELIDRIIAEDVPYFDLTSHVLGVAEQQGTMEYFTREACVLAGVEIVERIACKLGCRVVDRAASGDSLEAGQSFMTMEGSAAALHRAWKVCLNVFDHCSAVATKTRAMTDAAHAVNPACEILATRKSMPGVKSLLIDAVLAGGAFPHRLGLSETVLVFDHHLTFMGGFEKFVEQLPAIRPRCAEKKLFVEVDAQRALQLARFNAESMRVCAESDGRVPWAGVDGVQVDKLSVDELADLVKQLRAIDPRLTIVAAGGVNDKNVAAYAGTGVDGLATTAPYTAKPIDMSVRMRMR</sequence>
<dbReference type="Pfam" id="PF02749">
    <property type="entry name" value="QRPTase_N"/>
    <property type="match status" value="1"/>
</dbReference>
<dbReference type="PIRSF" id="PIRSF006250">
    <property type="entry name" value="NadC_ModD"/>
    <property type="match status" value="1"/>
</dbReference>
<dbReference type="InterPro" id="IPR002638">
    <property type="entry name" value="Quinolinate_PRibosylTrfase_C"/>
</dbReference>
<evidence type="ECO:0000256" key="2">
    <source>
        <dbReference type="ARBA" id="ARBA00019205"/>
    </source>
</evidence>
<dbReference type="Gene3D" id="3.90.1170.20">
    <property type="entry name" value="Quinolinate phosphoribosyl transferase, N-terminal domain"/>
    <property type="match status" value="1"/>
</dbReference>
<protein>
    <recommendedName>
        <fullName evidence="2">Putative pyrophosphorylase ModD</fullName>
    </recommendedName>
</protein>
<dbReference type="InterPro" id="IPR022412">
    <property type="entry name" value="Quinolinate_PRibosylTrfase_N"/>
</dbReference>
<dbReference type="InterPro" id="IPR006242">
    <property type="entry name" value="ModD"/>
</dbReference>
<comment type="caution">
    <text evidence="9">The sequence shown here is derived from an EMBL/GenBank/DDBJ whole genome shotgun (WGS) entry which is preliminary data.</text>
</comment>
<evidence type="ECO:0000256" key="3">
    <source>
        <dbReference type="ARBA" id="ARBA00022676"/>
    </source>
</evidence>